<evidence type="ECO:0000313" key="2">
    <source>
        <dbReference type="EMBL" id="MTU28841.1"/>
    </source>
</evidence>
<dbReference type="EMBL" id="WNDD01000032">
    <property type="protein sequence ID" value="MTV03746.1"/>
    <property type="molecule type" value="Genomic_DNA"/>
</dbReference>
<evidence type="ECO:0000313" key="10">
    <source>
        <dbReference type="Proteomes" id="UP000261088"/>
    </source>
</evidence>
<dbReference type="EMBL" id="QRKC01000007">
    <property type="protein sequence ID" value="RHH75798.1"/>
    <property type="molecule type" value="Genomic_DNA"/>
</dbReference>
<gene>
    <name evidence="1" type="ORF">CE91St3_38720</name>
    <name evidence="9" type="ORF">DW191_15060</name>
    <name evidence="8" type="ORF">DW828_16955</name>
    <name evidence="7" type="ORF">DW986_02810</name>
    <name evidence="6" type="ORF">DXB61_06125</name>
    <name evidence="2" type="ORF">GMD66_06355</name>
    <name evidence="3" type="ORF">GMD82_18580</name>
    <name evidence="4" type="ORF">GMD92_20030</name>
    <name evidence="5" type="ORF">GME02_19345</name>
</gene>
<dbReference type="EMBL" id="WNCN01000036">
    <property type="protein sequence ID" value="MTU41409.1"/>
    <property type="molecule type" value="Genomic_DNA"/>
</dbReference>
<dbReference type="EMBL" id="WNCR01000002">
    <property type="protein sequence ID" value="MTU28841.1"/>
    <property type="molecule type" value="Genomic_DNA"/>
</dbReference>
<dbReference type="EMBL" id="BQNZ01000004">
    <property type="protein sequence ID" value="GKH74009.1"/>
    <property type="molecule type" value="Genomic_DNA"/>
</dbReference>
<evidence type="ECO:0000313" key="8">
    <source>
        <dbReference type="EMBL" id="RHC80622.1"/>
    </source>
</evidence>
<evidence type="ECO:0000313" key="9">
    <source>
        <dbReference type="EMBL" id="RHH75798.1"/>
    </source>
</evidence>
<dbReference type="Proteomes" id="UP000285173">
    <property type="component" value="Unassembled WGS sequence"/>
</dbReference>
<proteinExistence type="predicted"/>
<evidence type="ECO:0000313" key="5">
    <source>
        <dbReference type="EMBL" id="MTV03746.1"/>
    </source>
</evidence>
<dbReference type="Proteomes" id="UP001055114">
    <property type="component" value="Unassembled WGS sequence"/>
</dbReference>
<keyword evidence="14" id="KW-1185">Reference proteome</keyword>
<evidence type="ECO:0000313" key="4">
    <source>
        <dbReference type="EMBL" id="MTU71276.1"/>
    </source>
</evidence>
<comment type="caution">
    <text evidence="7">The sequence shown here is derived from an EMBL/GenBank/DDBJ whole genome shotgun (WGS) entry which is preliminary data.</text>
</comment>
<evidence type="ECO:0000313" key="14">
    <source>
        <dbReference type="Proteomes" id="UP000434916"/>
    </source>
</evidence>
<evidence type="ECO:0000313" key="12">
    <source>
        <dbReference type="Proteomes" id="UP000285173"/>
    </source>
</evidence>
<evidence type="ECO:0000313" key="17">
    <source>
        <dbReference type="Proteomes" id="UP000482671"/>
    </source>
</evidence>
<dbReference type="EMBL" id="QSEF01000003">
    <property type="protein sequence ID" value="RGZ50759.1"/>
    <property type="molecule type" value="Genomic_DNA"/>
</dbReference>
<evidence type="ECO:0000313" key="3">
    <source>
        <dbReference type="EMBL" id="MTU41409.1"/>
    </source>
</evidence>
<dbReference type="OrthoDB" id="1098933at2"/>
<dbReference type="EMBL" id="QSUP01000005">
    <property type="protein sequence ID" value="RGN52664.1"/>
    <property type="molecule type" value="Genomic_DNA"/>
</dbReference>
<reference evidence="14 15" key="2">
    <citation type="journal article" date="2019" name="Nat. Med.">
        <title>A library of human gut bacterial isolates paired with longitudinal multiomics data enables mechanistic microbiome research.</title>
        <authorList>
            <person name="Poyet M."/>
            <person name="Groussin M."/>
            <person name="Gibbons S.M."/>
            <person name="Avila-Pacheco J."/>
            <person name="Jiang X."/>
            <person name="Kearney S.M."/>
            <person name="Perrotta A.R."/>
            <person name="Berdy B."/>
            <person name="Zhao S."/>
            <person name="Lieberman T.D."/>
            <person name="Swanson P.K."/>
            <person name="Smith M."/>
            <person name="Roesemann S."/>
            <person name="Alexander J.E."/>
            <person name="Rich S.A."/>
            <person name="Livny J."/>
            <person name="Vlamakis H."/>
            <person name="Clish C."/>
            <person name="Bullock K."/>
            <person name="Deik A."/>
            <person name="Scott J."/>
            <person name="Pierce K.A."/>
            <person name="Xavier R.J."/>
            <person name="Alm E.J."/>
        </authorList>
    </citation>
    <scope>NUCLEOTIDE SEQUENCE [LARGE SCALE GENOMIC DNA]</scope>
    <source>
        <strain evidence="5 17">BIOML-A11</strain>
        <strain evidence="4 16">BIOML-A16</strain>
        <strain evidence="2 15">BIOML-A25</strain>
        <strain evidence="3 14">BIOML-A29</strain>
    </source>
</reference>
<dbReference type="Proteomes" id="UP000448908">
    <property type="component" value="Unassembled WGS sequence"/>
</dbReference>
<protein>
    <submittedName>
        <fullName evidence="7">Uncharacterized protein</fullName>
    </submittedName>
</protein>
<dbReference type="Proteomes" id="UP000482671">
    <property type="component" value="Unassembled WGS sequence"/>
</dbReference>
<sequence length="129" mass="15130">MLKRDFIMIQIEELAKVVLQIIMNRNTNAARHTPELIQTIYSSLKLDRPTLMTAQPEELVRRLDSDDNGGILRLEIAVKTLIEESYLYPDEEQAMLQKAKTILEYIQTHDNTFSLERVNMLDELERRIL</sequence>
<dbReference type="Proteomes" id="UP000434916">
    <property type="component" value="Unassembled WGS sequence"/>
</dbReference>
<dbReference type="GeneID" id="49202549"/>
<name>A0A351E4C1_9BACT</name>
<dbReference type="RefSeq" id="WP_005640301.1">
    <property type="nucleotide sequence ID" value="NZ_BAABYG010000001.1"/>
</dbReference>
<dbReference type="Proteomes" id="UP000286260">
    <property type="component" value="Unassembled WGS sequence"/>
</dbReference>
<organism evidence="7 12">
    <name type="scientific">Parabacteroides merdae</name>
    <dbReference type="NCBI Taxonomy" id="46503"/>
    <lineage>
        <taxon>Bacteria</taxon>
        <taxon>Pseudomonadati</taxon>
        <taxon>Bacteroidota</taxon>
        <taxon>Bacteroidia</taxon>
        <taxon>Bacteroidales</taxon>
        <taxon>Tannerellaceae</taxon>
        <taxon>Parabacteroides</taxon>
    </lineage>
</organism>
<dbReference type="EMBL" id="WNDA01000053">
    <property type="protein sequence ID" value="MTU71276.1"/>
    <property type="molecule type" value="Genomic_DNA"/>
</dbReference>
<evidence type="ECO:0000313" key="11">
    <source>
        <dbReference type="Proteomes" id="UP000283732"/>
    </source>
</evidence>
<evidence type="ECO:0000313" key="7">
    <source>
        <dbReference type="EMBL" id="RGZ50759.1"/>
    </source>
</evidence>
<dbReference type="STRING" id="46503.ERS852463_00142"/>
<accession>A0A351E4C1</accession>
<evidence type="ECO:0000313" key="15">
    <source>
        <dbReference type="Proteomes" id="UP000437446"/>
    </source>
</evidence>
<evidence type="ECO:0000313" key="16">
    <source>
        <dbReference type="Proteomes" id="UP000448908"/>
    </source>
</evidence>
<reference evidence="10 11" key="1">
    <citation type="submission" date="2018-08" db="EMBL/GenBank/DDBJ databases">
        <title>A genome reference for cultivated species of the human gut microbiota.</title>
        <authorList>
            <person name="Zou Y."/>
            <person name="Xue W."/>
            <person name="Luo G."/>
        </authorList>
    </citation>
    <scope>NUCLEOTIDE SEQUENCE [LARGE SCALE GENOMIC DNA]</scope>
    <source>
        <strain evidence="9 11">AM16-50</strain>
        <strain evidence="8 13">AM34-17</strain>
        <strain evidence="7 12">AM50-15</strain>
        <strain evidence="6 10">OM05-11AA</strain>
    </source>
</reference>
<evidence type="ECO:0000313" key="13">
    <source>
        <dbReference type="Proteomes" id="UP000286260"/>
    </source>
</evidence>
<dbReference type="AlphaFoldDB" id="A0A351E4C1"/>
<reference evidence="1" key="3">
    <citation type="submission" date="2022-01" db="EMBL/GenBank/DDBJ databases">
        <title>Novel bile acid biosynthetic pathways are enriched in the microbiome of centenarians.</title>
        <authorList>
            <person name="Sato Y."/>
            <person name="Atarashi K."/>
            <person name="Plichta R.D."/>
            <person name="Arai Y."/>
            <person name="Sasajima S."/>
            <person name="Kearney M.S."/>
            <person name="Suda W."/>
            <person name="Takeshita K."/>
            <person name="Sasaki T."/>
            <person name="Okamoto S."/>
            <person name="Skelly N.A."/>
            <person name="Okamura Y."/>
            <person name="Vlamakis H."/>
            <person name="Li Y."/>
            <person name="Tanoue T."/>
            <person name="Takei H."/>
            <person name="Nittono H."/>
            <person name="Narushima S."/>
            <person name="Irie J."/>
            <person name="Itoh H."/>
            <person name="Moriya K."/>
            <person name="Sugiura Y."/>
            <person name="Suematsu M."/>
            <person name="Moritoki N."/>
            <person name="Shibata S."/>
            <person name="Littman R.D."/>
            <person name="Fischbach A.M."/>
            <person name="Uwamino Y."/>
            <person name="Inoue T."/>
            <person name="Honda A."/>
            <person name="Hattori M."/>
            <person name="Murai T."/>
            <person name="Xavier J.R."/>
            <person name="Hirose N."/>
            <person name="Honda K."/>
        </authorList>
    </citation>
    <scope>NUCLEOTIDE SEQUENCE</scope>
    <source>
        <strain evidence="1">CE91-St3</strain>
    </source>
</reference>
<dbReference type="Proteomes" id="UP000283732">
    <property type="component" value="Unassembled WGS sequence"/>
</dbReference>
<evidence type="ECO:0000313" key="1">
    <source>
        <dbReference type="EMBL" id="GKH74009.1"/>
    </source>
</evidence>
<evidence type="ECO:0000313" key="6">
    <source>
        <dbReference type="EMBL" id="RGN52664.1"/>
    </source>
</evidence>
<dbReference type="EMBL" id="QSII01000029">
    <property type="protein sequence ID" value="RHC80622.1"/>
    <property type="molecule type" value="Genomic_DNA"/>
</dbReference>
<dbReference type="Proteomes" id="UP000437446">
    <property type="component" value="Unassembled WGS sequence"/>
</dbReference>
<dbReference type="Proteomes" id="UP000261088">
    <property type="component" value="Unassembled WGS sequence"/>
</dbReference>